<dbReference type="PROSITE" id="PS50893">
    <property type="entry name" value="ABC_TRANSPORTER_2"/>
    <property type="match status" value="1"/>
</dbReference>
<feature type="domain" description="ABC transporter" evidence="5">
    <location>
        <begin position="7"/>
        <end position="247"/>
    </location>
</feature>
<keyword evidence="4" id="KW-0067">ATP-binding</keyword>
<evidence type="ECO:0000313" key="6">
    <source>
        <dbReference type="EMBL" id="KKR83709.1"/>
    </source>
</evidence>
<dbReference type="GO" id="GO:0005524">
    <property type="term" value="F:ATP binding"/>
    <property type="evidence" value="ECO:0007669"/>
    <property type="project" value="UniProtKB-KW"/>
</dbReference>
<dbReference type="CDD" id="cd10147">
    <property type="entry name" value="Wzt_C-like"/>
    <property type="match status" value="1"/>
</dbReference>
<evidence type="ECO:0000256" key="2">
    <source>
        <dbReference type="ARBA" id="ARBA00022448"/>
    </source>
</evidence>
<dbReference type="GO" id="GO:0140359">
    <property type="term" value="F:ABC-type transporter activity"/>
    <property type="evidence" value="ECO:0007669"/>
    <property type="project" value="InterPro"/>
</dbReference>
<dbReference type="InterPro" id="IPR003439">
    <property type="entry name" value="ABC_transporter-like_ATP-bd"/>
</dbReference>
<dbReference type="PANTHER" id="PTHR46743">
    <property type="entry name" value="TEICHOIC ACIDS EXPORT ATP-BINDING PROTEIN TAGH"/>
    <property type="match status" value="1"/>
</dbReference>
<dbReference type="GO" id="GO:0016887">
    <property type="term" value="F:ATP hydrolysis activity"/>
    <property type="evidence" value="ECO:0007669"/>
    <property type="project" value="InterPro"/>
</dbReference>
<evidence type="ECO:0000256" key="1">
    <source>
        <dbReference type="ARBA" id="ARBA00005417"/>
    </source>
</evidence>
<name>A0A0G0U3T2_9BACT</name>
<comment type="similarity">
    <text evidence="1">Belongs to the ABC transporter superfamily.</text>
</comment>
<keyword evidence="3" id="KW-0547">Nucleotide-binding</keyword>
<evidence type="ECO:0000256" key="4">
    <source>
        <dbReference type="ARBA" id="ARBA00022840"/>
    </source>
</evidence>
<dbReference type="SUPFAM" id="SSF52540">
    <property type="entry name" value="P-loop containing nucleoside triphosphate hydrolases"/>
    <property type="match status" value="1"/>
</dbReference>
<dbReference type="PATRIC" id="fig|1618424.3.peg.117"/>
<evidence type="ECO:0000313" key="7">
    <source>
        <dbReference type="Proteomes" id="UP000034601"/>
    </source>
</evidence>
<dbReference type="Gene3D" id="3.40.50.300">
    <property type="entry name" value="P-loop containing nucleotide triphosphate hydrolases"/>
    <property type="match status" value="1"/>
</dbReference>
<dbReference type="InterPro" id="IPR003593">
    <property type="entry name" value="AAA+_ATPase"/>
</dbReference>
<dbReference type="SMART" id="SM00382">
    <property type="entry name" value="AAA"/>
    <property type="match status" value="1"/>
</dbReference>
<dbReference type="AlphaFoldDB" id="A0A0G0U3T2"/>
<accession>A0A0G0U3T2</accession>
<protein>
    <submittedName>
        <fullName evidence="6">ABC transporter related protein</fullName>
    </submittedName>
</protein>
<proteinExistence type="inferred from homology"/>
<evidence type="ECO:0000256" key="3">
    <source>
        <dbReference type="ARBA" id="ARBA00022741"/>
    </source>
</evidence>
<sequence length="398" mass="44511">MSNNSAIKFNNVSKKFRKGQKLFLKEALVDLFRPKGKGDFWALKDVSFQINKGESVGIIGTNGSGKSTILKLIAGVLKPTQGKITVEGRISPLIELGAGFHPELTGRENIYLNGTILGLSKKEIEEKFAEIVEFSGLGDFIDTPIKHYSSGMYMRLGFSIAVHTNPDILIIDEILAVGDMAFQNKCFGKINQFKDQGVTIIFVSHSMEAVRNVCNKVLLIYDGRLILTGTSDKVITGYLESINTQTREDNKGLDKDDLRRGDGKAKIIDVRTEDKKGSKRNLFAEEIIRISFKVKFLEDATDPIFGIVIKTSDDKVAMTSNTHLLGIKTGNFKKGTEKIVSWEFKNYWDNGRYSISPAVAYKNGLNFYTWRENSAFFSVKKPYSTGSLLNFPHFINIK</sequence>
<dbReference type="GO" id="GO:0016020">
    <property type="term" value="C:membrane"/>
    <property type="evidence" value="ECO:0007669"/>
    <property type="project" value="InterPro"/>
</dbReference>
<evidence type="ECO:0000259" key="5">
    <source>
        <dbReference type="PROSITE" id="PS50893"/>
    </source>
</evidence>
<reference evidence="6 7" key="1">
    <citation type="journal article" date="2015" name="Nature">
        <title>rRNA introns, odd ribosomes, and small enigmatic genomes across a large radiation of phyla.</title>
        <authorList>
            <person name="Brown C.T."/>
            <person name="Hug L.A."/>
            <person name="Thomas B.C."/>
            <person name="Sharon I."/>
            <person name="Castelle C.J."/>
            <person name="Singh A."/>
            <person name="Wilkins M.J."/>
            <person name="Williams K.H."/>
            <person name="Banfield J.F."/>
        </authorList>
    </citation>
    <scope>NUCLEOTIDE SEQUENCE [LARGE SCALE GENOMIC DNA]</scope>
</reference>
<dbReference type="PANTHER" id="PTHR46743:SF2">
    <property type="entry name" value="TEICHOIC ACIDS EXPORT ATP-BINDING PROTEIN TAGH"/>
    <property type="match status" value="1"/>
</dbReference>
<organism evidence="6 7">
    <name type="scientific">Candidatus Daviesbacteria bacterium GW2011_GWA2_40_9</name>
    <dbReference type="NCBI Taxonomy" id="1618424"/>
    <lineage>
        <taxon>Bacteria</taxon>
        <taxon>Candidatus Daviesiibacteriota</taxon>
    </lineage>
</organism>
<dbReference type="CDD" id="cd03220">
    <property type="entry name" value="ABC_KpsT_Wzt"/>
    <property type="match status" value="1"/>
</dbReference>
<dbReference type="Gene3D" id="2.70.50.60">
    <property type="entry name" value="abc- transporter (atp binding component) like domain"/>
    <property type="match status" value="1"/>
</dbReference>
<dbReference type="Proteomes" id="UP000034601">
    <property type="component" value="Unassembled WGS sequence"/>
</dbReference>
<gene>
    <name evidence="6" type="ORF">UU29_C0002G0022</name>
</gene>
<comment type="caution">
    <text evidence="6">The sequence shown here is derived from an EMBL/GenBank/DDBJ whole genome shotgun (WGS) entry which is preliminary data.</text>
</comment>
<dbReference type="InterPro" id="IPR050683">
    <property type="entry name" value="Bact_Polysacc_Export_ATP-bd"/>
</dbReference>
<dbReference type="Pfam" id="PF00005">
    <property type="entry name" value="ABC_tran"/>
    <property type="match status" value="1"/>
</dbReference>
<keyword evidence="2" id="KW-0813">Transport</keyword>
<dbReference type="EMBL" id="LCAB01000002">
    <property type="protein sequence ID" value="KKR83709.1"/>
    <property type="molecule type" value="Genomic_DNA"/>
</dbReference>
<dbReference type="Pfam" id="PF14524">
    <property type="entry name" value="Wzt_C"/>
    <property type="match status" value="1"/>
</dbReference>
<dbReference type="InterPro" id="IPR015860">
    <property type="entry name" value="ABC_transpr_TagH-like"/>
</dbReference>
<dbReference type="InterPro" id="IPR027417">
    <property type="entry name" value="P-loop_NTPase"/>
</dbReference>
<dbReference type="InterPro" id="IPR029439">
    <property type="entry name" value="Wzt_C"/>
</dbReference>